<evidence type="ECO:0000313" key="8">
    <source>
        <dbReference type="Proteomes" id="UP001501175"/>
    </source>
</evidence>
<evidence type="ECO:0000256" key="1">
    <source>
        <dbReference type="ARBA" id="ARBA00022617"/>
    </source>
</evidence>
<dbReference type="RefSeq" id="WP_345250406.1">
    <property type="nucleotide sequence ID" value="NZ_BAABHD010000084.1"/>
</dbReference>
<evidence type="ECO:0000256" key="3">
    <source>
        <dbReference type="ARBA" id="ARBA00023004"/>
    </source>
</evidence>
<dbReference type="Gene3D" id="1.10.760.10">
    <property type="entry name" value="Cytochrome c-like domain"/>
    <property type="match status" value="1"/>
</dbReference>
<dbReference type="InterPro" id="IPR036909">
    <property type="entry name" value="Cyt_c-like_dom_sf"/>
</dbReference>
<dbReference type="InterPro" id="IPR009056">
    <property type="entry name" value="Cyt_c-like_dom"/>
</dbReference>
<keyword evidence="5" id="KW-0472">Membrane</keyword>
<organism evidence="7 8">
    <name type="scientific">Nibrella saemangeumensis</name>
    <dbReference type="NCBI Taxonomy" id="1084526"/>
    <lineage>
        <taxon>Bacteria</taxon>
        <taxon>Pseudomonadati</taxon>
        <taxon>Bacteroidota</taxon>
        <taxon>Cytophagia</taxon>
        <taxon>Cytophagales</taxon>
        <taxon>Spirosomataceae</taxon>
        <taxon>Nibrella</taxon>
    </lineage>
</organism>
<sequence length="181" mass="20507">MNPDLPQYVLFVVLPPLFIGLAVYVDRKWRPQKSWQRLTIYLLMAYGLVGSYQWAADYLSRQAAARIITEDSVKLLQQDAAVLTHGKKLFDSRCVTCHGAQGEGVVGPNLTDEYWIYGGSLKDIFRTIRHGVPNTPMTAWKHMLTNEEQQAVANYVYSLQGTNPPNSKPPQGFVYVRTETK</sequence>
<keyword evidence="5" id="KW-1133">Transmembrane helix</keyword>
<reference evidence="8" key="1">
    <citation type="journal article" date="2019" name="Int. J. Syst. Evol. Microbiol.">
        <title>The Global Catalogue of Microorganisms (GCM) 10K type strain sequencing project: providing services to taxonomists for standard genome sequencing and annotation.</title>
        <authorList>
            <consortium name="The Broad Institute Genomics Platform"/>
            <consortium name="The Broad Institute Genome Sequencing Center for Infectious Disease"/>
            <person name="Wu L."/>
            <person name="Ma J."/>
        </authorList>
    </citation>
    <scope>NUCLEOTIDE SEQUENCE [LARGE SCALE GENOMIC DNA]</scope>
    <source>
        <strain evidence="8">JCM 17927</strain>
    </source>
</reference>
<keyword evidence="1 4" id="KW-0349">Heme</keyword>
<dbReference type="PANTHER" id="PTHR33751:SF1">
    <property type="entry name" value="CBB3-TYPE CYTOCHROME C OXIDASE SUBUNIT FIXP"/>
    <property type="match status" value="1"/>
</dbReference>
<keyword evidence="8" id="KW-1185">Reference proteome</keyword>
<dbReference type="Pfam" id="PF13442">
    <property type="entry name" value="Cytochrome_CBB3"/>
    <property type="match status" value="1"/>
</dbReference>
<gene>
    <name evidence="7" type="ORF">GCM10023189_61020</name>
</gene>
<dbReference type="Proteomes" id="UP001501175">
    <property type="component" value="Unassembled WGS sequence"/>
</dbReference>
<dbReference type="SUPFAM" id="SSF46626">
    <property type="entry name" value="Cytochrome c"/>
    <property type="match status" value="1"/>
</dbReference>
<evidence type="ECO:0000256" key="4">
    <source>
        <dbReference type="PROSITE-ProRule" id="PRU00433"/>
    </source>
</evidence>
<keyword evidence="3 4" id="KW-0408">Iron</keyword>
<evidence type="ECO:0000313" key="7">
    <source>
        <dbReference type="EMBL" id="GAA4471116.1"/>
    </source>
</evidence>
<keyword evidence="5" id="KW-0812">Transmembrane</keyword>
<dbReference type="PANTHER" id="PTHR33751">
    <property type="entry name" value="CBB3-TYPE CYTOCHROME C OXIDASE SUBUNIT FIXP"/>
    <property type="match status" value="1"/>
</dbReference>
<accession>A0ABP8NQJ6</accession>
<name>A0ABP8NQJ6_9BACT</name>
<dbReference type="InterPro" id="IPR050597">
    <property type="entry name" value="Cytochrome_c_Oxidase_Subunit"/>
</dbReference>
<comment type="caution">
    <text evidence="7">The sequence shown here is derived from an EMBL/GenBank/DDBJ whole genome shotgun (WGS) entry which is preliminary data.</text>
</comment>
<protein>
    <recommendedName>
        <fullName evidence="6">Cytochrome c domain-containing protein</fullName>
    </recommendedName>
</protein>
<dbReference type="PROSITE" id="PS51007">
    <property type="entry name" value="CYTC"/>
    <property type="match status" value="1"/>
</dbReference>
<evidence type="ECO:0000259" key="6">
    <source>
        <dbReference type="PROSITE" id="PS51007"/>
    </source>
</evidence>
<keyword evidence="2 4" id="KW-0479">Metal-binding</keyword>
<feature type="domain" description="Cytochrome c" evidence="6">
    <location>
        <begin position="81"/>
        <end position="160"/>
    </location>
</feature>
<dbReference type="EMBL" id="BAABHD010000084">
    <property type="protein sequence ID" value="GAA4471116.1"/>
    <property type="molecule type" value="Genomic_DNA"/>
</dbReference>
<feature type="transmembrane region" description="Helical" evidence="5">
    <location>
        <begin position="38"/>
        <end position="55"/>
    </location>
</feature>
<evidence type="ECO:0000256" key="2">
    <source>
        <dbReference type="ARBA" id="ARBA00022723"/>
    </source>
</evidence>
<evidence type="ECO:0000256" key="5">
    <source>
        <dbReference type="SAM" id="Phobius"/>
    </source>
</evidence>
<feature type="transmembrane region" description="Helical" evidence="5">
    <location>
        <begin position="6"/>
        <end position="26"/>
    </location>
</feature>
<proteinExistence type="predicted"/>